<evidence type="ECO:0000313" key="2">
    <source>
        <dbReference type="EMBL" id="EQB56246.1"/>
    </source>
</evidence>
<dbReference type="InterPro" id="IPR001460">
    <property type="entry name" value="PCN-bd_Tpept"/>
</dbReference>
<dbReference type="PANTHER" id="PTHR30627">
    <property type="entry name" value="PEPTIDOGLYCAN D,D-TRANSPEPTIDASE"/>
    <property type="match status" value="1"/>
</dbReference>
<dbReference type="InterPro" id="IPR050515">
    <property type="entry name" value="Beta-lactam/transpept"/>
</dbReference>
<dbReference type="HOGENOM" id="CLU_2170866_0_0_1"/>
<reference evidence="3" key="1">
    <citation type="journal article" date="2013" name="Mol. Plant Microbe Interact.">
        <title>Global aspects of pacC regulation of pathogenicity genes in Colletotrichum gloeosporioides as revealed by transcriptome analysis.</title>
        <authorList>
            <person name="Alkan N."/>
            <person name="Meng X."/>
            <person name="Friedlander G."/>
            <person name="Reuveni E."/>
            <person name="Sukno S."/>
            <person name="Sherman A."/>
            <person name="Thon M."/>
            <person name="Fluhr R."/>
            <person name="Prusky D."/>
        </authorList>
    </citation>
    <scope>NUCLEOTIDE SEQUENCE [LARGE SCALE GENOMIC DNA]</scope>
    <source>
        <strain evidence="3">Cg-14</strain>
    </source>
</reference>
<accession>T0LX09</accession>
<protein>
    <recommendedName>
        <fullName evidence="1">Penicillin-binding protein transpeptidase domain-containing protein</fullName>
    </recommendedName>
</protein>
<dbReference type="OrthoDB" id="5598854at2759"/>
<dbReference type="GO" id="GO:0071972">
    <property type="term" value="F:peptidoglycan L,D-transpeptidase activity"/>
    <property type="evidence" value="ECO:0007669"/>
    <property type="project" value="TreeGrafter"/>
</dbReference>
<evidence type="ECO:0000259" key="1">
    <source>
        <dbReference type="Pfam" id="PF00905"/>
    </source>
</evidence>
<dbReference type="SUPFAM" id="SSF56601">
    <property type="entry name" value="beta-lactamase/transpeptidase-like"/>
    <property type="match status" value="1"/>
</dbReference>
<organism evidence="2 3">
    <name type="scientific">Colletotrichum gloeosporioides (strain Cg-14)</name>
    <name type="common">Anthracnose fungus</name>
    <name type="synonym">Glomerella cingulata</name>
    <dbReference type="NCBI Taxonomy" id="1237896"/>
    <lineage>
        <taxon>Eukaryota</taxon>
        <taxon>Fungi</taxon>
        <taxon>Dikarya</taxon>
        <taxon>Ascomycota</taxon>
        <taxon>Pezizomycotina</taxon>
        <taxon>Sordariomycetes</taxon>
        <taxon>Hypocreomycetidae</taxon>
        <taxon>Glomerellales</taxon>
        <taxon>Glomerellaceae</taxon>
        <taxon>Colletotrichum</taxon>
        <taxon>Colletotrichum gloeosporioides species complex</taxon>
    </lineage>
</organism>
<gene>
    <name evidence="2" type="ORF">CGLO_03757</name>
</gene>
<dbReference type="GO" id="GO:0071555">
    <property type="term" value="P:cell wall organization"/>
    <property type="evidence" value="ECO:0007669"/>
    <property type="project" value="TreeGrafter"/>
</dbReference>
<dbReference type="InterPro" id="IPR012338">
    <property type="entry name" value="Beta-lactam/transpept-like"/>
</dbReference>
<comment type="caution">
    <text evidence="2">The sequence shown here is derived from an EMBL/GenBank/DDBJ whole genome shotgun (WGS) entry which is preliminary data.</text>
</comment>
<evidence type="ECO:0000313" key="3">
    <source>
        <dbReference type="Proteomes" id="UP000015530"/>
    </source>
</evidence>
<proteinExistence type="predicted"/>
<name>T0LX09_COLGC</name>
<dbReference type="Gene3D" id="3.40.710.10">
    <property type="entry name" value="DD-peptidase/beta-lactamase superfamily"/>
    <property type="match status" value="1"/>
</dbReference>
<dbReference type="PANTHER" id="PTHR30627:SF2">
    <property type="entry name" value="PEPTIDOGLYCAN D,D-TRANSPEPTIDASE MRDA"/>
    <property type="match status" value="1"/>
</dbReference>
<dbReference type="Proteomes" id="UP000015530">
    <property type="component" value="Unassembled WGS sequence"/>
</dbReference>
<dbReference type="Pfam" id="PF00905">
    <property type="entry name" value="Transpeptidase"/>
    <property type="match status" value="1"/>
</dbReference>
<dbReference type="AlphaFoldDB" id="T0LX09"/>
<sequence>MAGITYQKDGPLPARPEHLQKMRNYYAQFGLGVKTGIDLPQESSGMQTHPKTVGGLLLDEAIGQYDTYTPLQVAQYMSTIANGGSRIQPRVVKSVHLPTKKDEVGPVVKI</sequence>
<dbReference type="EMBL" id="AMYD01000770">
    <property type="protein sequence ID" value="EQB56246.1"/>
    <property type="molecule type" value="Genomic_DNA"/>
</dbReference>
<feature type="domain" description="Penicillin-binding protein transpeptidase" evidence="1">
    <location>
        <begin position="20"/>
        <end position="99"/>
    </location>
</feature>
<dbReference type="GO" id="GO:0005886">
    <property type="term" value="C:plasma membrane"/>
    <property type="evidence" value="ECO:0007669"/>
    <property type="project" value="TreeGrafter"/>
</dbReference>
<dbReference type="GO" id="GO:0008658">
    <property type="term" value="F:penicillin binding"/>
    <property type="evidence" value="ECO:0007669"/>
    <property type="project" value="InterPro"/>
</dbReference>